<comment type="caution">
    <text evidence="3">The sequence shown here is derived from an EMBL/GenBank/DDBJ whole genome shotgun (WGS) entry which is preliminary data.</text>
</comment>
<organism evidence="3 4">
    <name type="scientific">Apiospora phragmitis</name>
    <dbReference type="NCBI Taxonomy" id="2905665"/>
    <lineage>
        <taxon>Eukaryota</taxon>
        <taxon>Fungi</taxon>
        <taxon>Dikarya</taxon>
        <taxon>Ascomycota</taxon>
        <taxon>Pezizomycotina</taxon>
        <taxon>Sordariomycetes</taxon>
        <taxon>Xylariomycetidae</taxon>
        <taxon>Amphisphaeriales</taxon>
        <taxon>Apiosporaceae</taxon>
        <taxon>Apiospora</taxon>
    </lineage>
</organism>
<sequence>MSQPLPDHEEWTDPRGAESQESFTYSTKPYSQQLPCRSDWNELQYINEEHSQLENDNNPMDMGSLVKHQLDQPPTTEENANTTLSNAGLGNLIPHPHLGDLQQEVNNTFSFAQHDLRKSSQERRSGQEMSSTTAIASGSDHSNAQIPTQRISIPHPKASPVRTRASSIKKLSPVKAREIVRLAPAFSNTLLQRDEIINIRDQQGDFQEHHHMYHHHGPKNITSPGGIHSDGTEGRDEVIQSTHEEEEPLSQGAHPSAALQLSITKQHERQRESTNTGSSYAFVEKPSISPERPDDVFTEVPVSIPAPEGLIKQSLSESGSTSINNITPTRPEAKTRQPLGTEKSNTGLQVQASRTTRPSHSRPLEPSKHAHNAANPHPGRQRPEVTKNEGPGDLTFSLARQERPRPRQEPIDRALRQPSQVQSGRRHPATPAMTRPVRIEPAQIQPCRPLSSSSNVSKRRAPQPKSPQPNILGLDEYRDGVESELAALQEHIEVQKKDIEGYRDEIHTQSQVIDRTVAERDEWAAQAEQERKIAESSTSKVQKLHGKCQEFKNQLNAATEEHQRLYRRNREMILAAQKEHESRSERIQQENEKIRANIQASVIEVSREAHEQIAKLNEETSTLRVQLDERQKALSNEKDIAEGLRKELDQARLLLKQNVQTLASQNDKILETLKECTKDEFHENLSEQTHKLDTVLKSVEDVRVSNYGTITDLVQSLKNDFVKDMSSTIREEMTSKQPVTEADKEVLTAGIGSIQELCDHIYNQVRDDQHSQHIQYMYQESQHHLQTLEERLQETLEQWEQAESWNFEFGQANEELRAELVALGEENRGLQINADAIEALNDENCSLMEQIEKQQEQISVSSNLEDQVASLEATISSLQNEAEVSQYLEDQVACLEDQITEKDKMIKNSDKVSKQLEASLEKAVQRSKGTEQRIQDDRQQLQERLQSTEKERSRLEKDLATARERIQELSSARSAEETEMRNLRYKMEVQNVTIEEFTKEVQTTQQIQEQLKSSLKDWVKDYKEIEHMKKLFEQIDWSRMDNTGSAADFMEERIRRVVVQSPMPMIGEKVIEPPPSVEQERESRRQAIPPKSIMRVTRASARNTEALDDSAGSQPMPEKPLVSNHSMYNRPVQGATNDHLAHESLAASQKRARSSSVPSDTGRGNDVEHANKRGKSVDPTGTQSSNGIRPKFSQSMNYEPQDSEDEITEKDMSTRTFGGNLRGEPLPKRTSSLVTYGRENSDPYSTSQSSIASSQTMSQGSLGSQLSSALPRMEGSSQGQGQSQQRTLPFKHRFSKS</sequence>
<feature type="compositionally biased region" description="Polar residues" evidence="2">
    <location>
        <begin position="342"/>
        <end position="358"/>
    </location>
</feature>
<accession>A0ABR1VEZ4</accession>
<feature type="coiled-coil region" evidence="1">
    <location>
        <begin position="778"/>
        <end position="833"/>
    </location>
</feature>
<dbReference type="GeneID" id="92090882"/>
<feature type="compositionally biased region" description="Polar residues" evidence="2">
    <location>
        <begin position="1179"/>
        <end position="1200"/>
    </location>
</feature>
<feature type="coiled-coil region" evidence="1">
    <location>
        <begin position="913"/>
        <end position="986"/>
    </location>
</feature>
<keyword evidence="1" id="KW-0175">Coiled coil</keyword>
<feature type="compositionally biased region" description="Low complexity" evidence="2">
    <location>
        <begin position="1275"/>
        <end position="1285"/>
    </location>
</feature>
<gene>
    <name evidence="3" type="ORF">PG994_006410</name>
</gene>
<feature type="compositionally biased region" description="Basic and acidic residues" evidence="2">
    <location>
        <begin position="1"/>
        <end position="18"/>
    </location>
</feature>
<feature type="compositionally biased region" description="Basic and acidic residues" evidence="2">
    <location>
        <begin position="116"/>
        <end position="126"/>
    </location>
</feature>
<feature type="region of interest" description="Disordered" evidence="2">
    <location>
        <begin position="1067"/>
        <end position="1297"/>
    </location>
</feature>
<feature type="region of interest" description="Disordered" evidence="2">
    <location>
        <begin position="47"/>
        <end position="82"/>
    </location>
</feature>
<evidence type="ECO:0000313" key="4">
    <source>
        <dbReference type="Proteomes" id="UP001480595"/>
    </source>
</evidence>
<evidence type="ECO:0000256" key="2">
    <source>
        <dbReference type="SAM" id="MobiDB-lite"/>
    </source>
</evidence>
<feature type="compositionally biased region" description="Polar residues" evidence="2">
    <location>
        <begin position="72"/>
        <end position="82"/>
    </location>
</feature>
<proteinExistence type="predicted"/>
<feature type="compositionally biased region" description="Polar residues" evidence="2">
    <location>
        <begin position="19"/>
        <end position="33"/>
    </location>
</feature>
<feature type="region of interest" description="Disordered" evidence="2">
    <location>
        <begin position="220"/>
        <end position="295"/>
    </location>
</feature>
<dbReference type="EMBL" id="JAQQWL010000006">
    <property type="protein sequence ID" value="KAK8069794.1"/>
    <property type="molecule type" value="Genomic_DNA"/>
</dbReference>
<evidence type="ECO:0000256" key="1">
    <source>
        <dbReference type="SAM" id="Coils"/>
    </source>
</evidence>
<dbReference type="Proteomes" id="UP001480595">
    <property type="component" value="Unassembled WGS sequence"/>
</dbReference>
<feature type="compositionally biased region" description="Basic and acidic residues" evidence="2">
    <location>
        <begin position="400"/>
        <end position="415"/>
    </location>
</feature>
<dbReference type="RefSeq" id="XP_066717088.1">
    <property type="nucleotide sequence ID" value="XM_066857819.1"/>
</dbReference>
<reference evidence="3 4" key="1">
    <citation type="submission" date="2023-01" db="EMBL/GenBank/DDBJ databases">
        <title>Analysis of 21 Apiospora genomes using comparative genomics revels a genus with tremendous synthesis potential of carbohydrate active enzymes and secondary metabolites.</title>
        <authorList>
            <person name="Sorensen T."/>
        </authorList>
    </citation>
    <scope>NUCLEOTIDE SEQUENCE [LARGE SCALE GENOMIC DNA]</scope>
    <source>
        <strain evidence="3 4">CBS 135458</strain>
    </source>
</reference>
<evidence type="ECO:0000313" key="3">
    <source>
        <dbReference type="EMBL" id="KAK8069794.1"/>
    </source>
</evidence>
<feature type="region of interest" description="Disordered" evidence="2">
    <location>
        <begin position="308"/>
        <end position="472"/>
    </location>
</feature>
<feature type="region of interest" description="Disordered" evidence="2">
    <location>
        <begin position="1"/>
        <end position="33"/>
    </location>
</feature>
<name>A0ABR1VEZ4_9PEZI</name>
<dbReference type="PANTHER" id="PTHR23159:SF31">
    <property type="entry name" value="CENTROSOME-ASSOCIATED PROTEIN CEP250 ISOFORM X1"/>
    <property type="match status" value="1"/>
</dbReference>
<feature type="coiled-coil region" evidence="1">
    <location>
        <begin position="541"/>
        <end position="597"/>
    </location>
</feature>
<feature type="coiled-coil region" evidence="1">
    <location>
        <begin position="478"/>
        <end position="505"/>
    </location>
</feature>
<feature type="compositionally biased region" description="Polar residues" evidence="2">
    <location>
        <begin position="313"/>
        <end position="328"/>
    </location>
</feature>
<keyword evidence="4" id="KW-1185">Reference proteome</keyword>
<dbReference type="PANTHER" id="PTHR23159">
    <property type="entry name" value="CENTROSOMAL PROTEIN 2"/>
    <property type="match status" value="1"/>
</dbReference>
<feature type="region of interest" description="Disordered" evidence="2">
    <location>
        <begin position="116"/>
        <end position="144"/>
    </location>
</feature>
<feature type="compositionally biased region" description="Low complexity" evidence="2">
    <location>
        <begin position="1245"/>
        <end position="1268"/>
    </location>
</feature>
<feature type="compositionally biased region" description="Polar residues" evidence="2">
    <location>
        <begin position="127"/>
        <end position="144"/>
    </location>
</feature>
<protein>
    <submittedName>
        <fullName evidence="3">Uncharacterized protein</fullName>
    </submittedName>
</protein>